<dbReference type="PATRIC" id="fig|1747903.4.peg.1830"/>
<dbReference type="CDD" id="cd03454">
    <property type="entry name" value="YdeM"/>
    <property type="match status" value="1"/>
</dbReference>
<evidence type="ECO:0000259" key="1">
    <source>
        <dbReference type="Pfam" id="PF01575"/>
    </source>
</evidence>
<dbReference type="PANTHER" id="PTHR43664:SF1">
    <property type="entry name" value="BETA-METHYLMALYL-COA DEHYDRATASE"/>
    <property type="match status" value="1"/>
</dbReference>
<feature type="domain" description="MaoC-like" evidence="1">
    <location>
        <begin position="24"/>
        <end position="118"/>
    </location>
</feature>
<accession>A0A1A7BZV1</accession>
<dbReference type="AlphaFoldDB" id="A0A1A7BZV1"/>
<keyword evidence="3" id="KW-1185">Reference proteome</keyword>
<dbReference type="Gene3D" id="3.10.129.10">
    <property type="entry name" value="Hotdog Thioesterase"/>
    <property type="match status" value="1"/>
</dbReference>
<dbReference type="STRING" id="1747903.ASR47_1005238"/>
<evidence type="ECO:0000313" key="2">
    <source>
        <dbReference type="EMBL" id="OBV38284.1"/>
    </source>
</evidence>
<dbReference type="SUPFAM" id="SSF54637">
    <property type="entry name" value="Thioesterase/thiol ester dehydrase-isomerase"/>
    <property type="match status" value="1"/>
</dbReference>
<dbReference type="InterPro" id="IPR002539">
    <property type="entry name" value="MaoC-like_dom"/>
</dbReference>
<gene>
    <name evidence="2" type="ORF">ASR47_1005238</name>
</gene>
<protein>
    <submittedName>
        <fullName evidence="2">Acyl dehydratase</fullName>
    </submittedName>
</protein>
<dbReference type="InterPro" id="IPR052342">
    <property type="entry name" value="MCH/BMMD"/>
</dbReference>
<evidence type="ECO:0000313" key="3">
    <source>
        <dbReference type="Proteomes" id="UP000092713"/>
    </source>
</evidence>
<dbReference type="EMBL" id="LOCQ01000058">
    <property type="protein sequence ID" value="OBV38284.1"/>
    <property type="molecule type" value="Genomic_DNA"/>
</dbReference>
<proteinExistence type="predicted"/>
<reference evidence="2 3" key="1">
    <citation type="submission" date="2016-04" db="EMBL/GenBank/DDBJ databases">
        <title>Draft genome sequence of Janthinobacterium psychrotolerans sp. nov., isolated from freshwater sediments in Denmark.</title>
        <authorList>
            <person name="Gong X."/>
            <person name="Skrivergaard S."/>
            <person name="Korsgaard B.S."/>
            <person name="Schreiber L."/>
            <person name="Marshall I.P."/>
            <person name="Finster K."/>
            <person name="Schramm A."/>
        </authorList>
    </citation>
    <scope>NUCLEOTIDE SEQUENCE [LARGE SCALE GENOMIC DNA]</scope>
    <source>
        <strain evidence="2 3">S3-2</strain>
    </source>
</reference>
<sequence>MSTTPQSYRYFEDFTAGQEIFLGQRHVTEAEIIAFALDFDPQPFHVDHDAAAQTIFQGVIASGWHTCAMMMRLVVDKLLKHSSSMGSPGLDSVRWLKPVRAGDTLNLVYQVREVRASTSKPDRGIVISIWCVSNQHGEVVATVEGMGMFGRRPAGEAA</sequence>
<dbReference type="RefSeq" id="WP_065309142.1">
    <property type="nucleotide sequence ID" value="NZ_LOCQ01000058.1"/>
</dbReference>
<dbReference type="PANTHER" id="PTHR43664">
    <property type="entry name" value="MONOAMINE OXIDASE-RELATED"/>
    <property type="match status" value="1"/>
</dbReference>
<dbReference type="OrthoDB" id="5298629at2"/>
<name>A0A1A7BZV1_9BURK</name>
<dbReference type="Proteomes" id="UP000092713">
    <property type="component" value="Unassembled WGS sequence"/>
</dbReference>
<organism evidence="2 3">
    <name type="scientific">Janthinobacterium psychrotolerans</name>
    <dbReference type="NCBI Taxonomy" id="1747903"/>
    <lineage>
        <taxon>Bacteria</taxon>
        <taxon>Pseudomonadati</taxon>
        <taxon>Pseudomonadota</taxon>
        <taxon>Betaproteobacteria</taxon>
        <taxon>Burkholderiales</taxon>
        <taxon>Oxalobacteraceae</taxon>
        <taxon>Janthinobacterium</taxon>
    </lineage>
</organism>
<dbReference type="InterPro" id="IPR029069">
    <property type="entry name" value="HotDog_dom_sf"/>
</dbReference>
<comment type="caution">
    <text evidence="2">The sequence shown here is derived from an EMBL/GenBank/DDBJ whole genome shotgun (WGS) entry which is preliminary data.</text>
</comment>
<dbReference type="Pfam" id="PF01575">
    <property type="entry name" value="MaoC_dehydratas"/>
    <property type="match status" value="1"/>
</dbReference>